<evidence type="ECO:0000313" key="2">
    <source>
        <dbReference type="EMBL" id="QUS38022.1"/>
    </source>
</evidence>
<dbReference type="RefSeq" id="WP_211911553.1">
    <property type="nucleotide sequence ID" value="NZ_CP036498.1"/>
</dbReference>
<dbReference type="Pfam" id="PF06114">
    <property type="entry name" value="Peptidase_M78"/>
    <property type="match status" value="1"/>
</dbReference>
<dbReference type="PANTHER" id="PTHR43236">
    <property type="entry name" value="ANTITOXIN HIGA1"/>
    <property type="match status" value="1"/>
</dbReference>
<reference evidence="2 3" key="1">
    <citation type="submission" date="2019-02" db="EMBL/GenBank/DDBJ databases">
        <title>Emended description of the genus Rhodopseudomonas and description of Rhodopseudomonas albus sp. nov., a non-phototrophic, heavy-metal-tolerant bacterium isolated from garden soil.</title>
        <authorList>
            <person name="Bao Z."/>
            <person name="Cao W.W."/>
            <person name="Sato Y."/>
            <person name="Nishizawa T."/>
            <person name="Zhao J."/>
            <person name="Guo Y."/>
            <person name="Ohta H."/>
        </authorList>
    </citation>
    <scope>NUCLEOTIDE SEQUENCE [LARGE SCALE GENOMIC DNA]</scope>
    <source>
        <strain evidence="2 3">SK50-23</strain>
    </source>
</reference>
<keyword evidence="3" id="KW-1185">Reference proteome</keyword>
<organism evidence="2 3">
    <name type="scientific">Tardiphaga alba</name>
    <dbReference type="NCBI Taxonomy" id="340268"/>
    <lineage>
        <taxon>Bacteria</taxon>
        <taxon>Pseudomonadati</taxon>
        <taxon>Pseudomonadota</taxon>
        <taxon>Alphaproteobacteria</taxon>
        <taxon>Hyphomicrobiales</taxon>
        <taxon>Nitrobacteraceae</taxon>
        <taxon>Tardiphaga</taxon>
    </lineage>
</organism>
<dbReference type="InterPro" id="IPR052345">
    <property type="entry name" value="Rad_response_metalloprotease"/>
</dbReference>
<dbReference type="EMBL" id="CP036498">
    <property type="protein sequence ID" value="QUS38022.1"/>
    <property type="molecule type" value="Genomic_DNA"/>
</dbReference>
<gene>
    <name evidence="2" type="ORF">RPMA_03480</name>
</gene>
<dbReference type="PANTHER" id="PTHR43236:SF2">
    <property type="entry name" value="BLL0069 PROTEIN"/>
    <property type="match status" value="1"/>
</dbReference>
<name>A0ABX8A3J5_9BRAD</name>
<sequence>MDFEGWGLQRWANHFNQMLNKANPPDRYRFDVGALAIETTRHMFPGDPITKVEEDDLEGFAGALVPADSRKRWGICYGKGQQPGRRRFTIAHEFGHYLLHRKKYPNGIHSSEAAVDGRTKLEVEREANEFASWLLMPLDDFRKQIAPRDKPDFDAIGSCSDRYEVSLVAAVLRWLRYTERRSIFVTSVDGYVKWAWSSDAAFKSGVFIRTSRGDPVELPAGSAVRQEQFTPETRSGVDHPVGVWFNQAAREHSFWSDKYETAYTLVHLADAEPKLWAEGKPLEDTYERFERGSSELPR</sequence>
<protein>
    <submittedName>
        <fullName evidence="2">ImmA/IrrE family metallo-endopeptidase</fullName>
    </submittedName>
</protein>
<feature type="domain" description="IrrE N-terminal-like" evidence="1">
    <location>
        <begin position="51"/>
        <end position="174"/>
    </location>
</feature>
<evidence type="ECO:0000259" key="1">
    <source>
        <dbReference type="Pfam" id="PF06114"/>
    </source>
</evidence>
<evidence type="ECO:0000313" key="3">
    <source>
        <dbReference type="Proteomes" id="UP000682843"/>
    </source>
</evidence>
<dbReference type="InterPro" id="IPR010359">
    <property type="entry name" value="IrrE_HExxH"/>
</dbReference>
<accession>A0ABX8A3J5</accession>
<dbReference type="Gene3D" id="1.10.10.2910">
    <property type="match status" value="1"/>
</dbReference>
<dbReference type="Proteomes" id="UP000682843">
    <property type="component" value="Chromosome"/>
</dbReference>
<proteinExistence type="predicted"/>